<feature type="transmembrane region" description="Helical" evidence="7">
    <location>
        <begin position="332"/>
        <end position="353"/>
    </location>
</feature>
<evidence type="ECO:0000256" key="7">
    <source>
        <dbReference type="RuleBase" id="RU910716"/>
    </source>
</evidence>
<feature type="transmembrane region" description="Helical" evidence="7">
    <location>
        <begin position="365"/>
        <end position="386"/>
    </location>
</feature>
<feature type="region of interest" description="Disordered" evidence="8">
    <location>
        <begin position="1"/>
        <end position="21"/>
    </location>
</feature>
<dbReference type="AlphaFoldDB" id="A0A9J7MI45"/>
<evidence type="ECO:0000256" key="4">
    <source>
        <dbReference type="ARBA" id="ARBA00022692"/>
    </source>
</evidence>
<keyword evidence="9" id="KW-1185">Reference proteome</keyword>
<protein>
    <recommendedName>
        <fullName evidence="7">XK-related protein</fullName>
    </recommendedName>
</protein>
<proteinExistence type="inferred from homology"/>
<dbReference type="PANTHER" id="PTHR16024">
    <property type="entry name" value="XK-RELATED PROTEIN"/>
    <property type="match status" value="1"/>
</dbReference>
<keyword evidence="5 7" id="KW-1133">Transmembrane helix</keyword>
<feature type="transmembrane region" description="Helical" evidence="7">
    <location>
        <begin position="52"/>
        <end position="77"/>
    </location>
</feature>
<dbReference type="Proteomes" id="UP000001554">
    <property type="component" value="Chromosome 2"/>
</dbReference>
<dbReference type="GO" id="GO:0005886">
    <property type="term" value="C:plasma membrane"/>
    <property type="evidence" value="ECO:0000318"/>
    <property type="project" value="GO_Central"/>
</dbReference>
<dbReference type="Pfam" id="PF09815">
    <property type="entry name" value="XK-related"/>
    <property type="match status" value="1"/>
</dbReference>
<dbReference type="InterPro" id="IPR050895">
    <property type="entry name" value="XK-related_scramblase"/>
</dbReference>
<gene>
    <name evidence="10" type="primary">LOC118410598</name>
</gene>
<dbReference type="RefSeq" id="XP_035668266.1">
    <property type="nucleotide sequence ID" value="XM_035812373.1"/>
</dbReference>
<comment type="similarity">
    <text evidence="2 7">Belongs to the XK family.</text>
</comment>
<dbReference type="GO" id="GO:0070782">
    <property type="term" value="P:phosphatidylserine exposure on apoptotic cell surface"/>
    <property type="evidence" value="ECO:0000318"/>
    <property type="project" value="GO_Central"/>
</dbReference>
<dbReference type="GO" id="GO:1902742">
    <property type="term" value="P:apoptotic process involved in development"/>
    <property type="evidence" value="ECO:0000318"/>
    <property type="project" value="GO_Central"/>
</dbReference>
<dbReference type="GeneID" id="118410598"/>
<feature type="transmembrane region" description="Helical" evidence="7">
    <location>
        <begin position="207"/>
        <end position="226"/>
    </location>
</feature>
<keyword evidence="6 7" id="KW-0472">Membrane</keyword>
<feature type="transmembrane region" description="Helical" evidence="7">
    <location>
        <begin position="83"/>
        <end position="108"/>
    </location>
</feature>
<dbReference type="KEGG" id="bfo:118410598"/>
<evidence type="ECO:0000313" key="9">
    <source>
        <dbReference type="Proteomes" id="UP000001554"/>
    </source>
</evidence>
<dbReference type="PANTHER" id="PTHR16024:SF6">
    <property type="entry name" value="XK-RELATED PROTEIN"/>
    <property type="match status" value="1"/>
</dbReference>
<keyword evidence="3" id="KW-1003">Cell membrane</keyword>
<evidence type="ECO:0000256" key="1">
    <source>
        <dbReference type="ARBA" id="ARBA00004651"/>
    </source>
</evidence>
<dbReference type="InterPro" id="IPR018629">
    <property type="entry name" value="XK-rel"/>
</dbReference>
<feature type="transmembrane region" description="Helical" evidence="7">
    <location>
        <begin position="271"/>
        <end position="290"/>
    </location>
</feature>
<feature type="transmembrane region" description="Helical" evidence="7">
    <location>
        <begin position="302"/>
        <end position="320"/>
    </location>
</feature>
<dbReference type="GO" id="GO:0043652">
    <property type="term" value="P:engulfment of apoptotic cell"/>
    <property type="evidence" value="ECO:0000318"/>
    <property type="project" value="GO_Central"/>
</dbReference>
<evidence type="ECO:0000256" key="2">
    <source>
        <dbReference type="ARBA" id="ARBA00008789"/>
    </source>
</evidence>
<dbReference type="OMA" id="SWIARCT"/>
<evidence type="ECO:0000256" key="6">
    <source>
        <dbReference type="ARBA" id="ARBA00023136"/>
    </source>
</evidence>
<comment type="subcellular location">
    <subcellularLocation>
        <location evidence="1">Cell membrane</location>
        <topology evidence="1">Multi-pass membrane protein</topology>
    </subcellularLocation>
    <subcellularLocation>
        <location evidence="7">Membrane</location>
        <topology evidence="7">Multi-pass membrane protein</topology>
    </subcellularLocation>
</comment>
<sequence length="475" mass="54963">MASEGVASPLQGKGPTSTTDDQDTCICCCNFKRHYKQFKDQLYAQEFSDLDVLFVLFAVATFIADIGTDLGLALTYFTEAEYWWFALTLSFILLPSLVLQLFSLRWLCQDRKPTAKKRQTWLSWIARCTLHFLQLGTVVRCLEAMRIGHRSRTSRDHALRSWYYLAWIAEWTDICLLRMFEAFLESAPQLVLQLYIMQVKGEADRQTVISCCISITSLASSLISYHRSLRDALPNAKVMNYTGVTLWFLWRLLTVSARILAIAVFAHQFTWWTFVGLGSHFLLMFVWLIFQKTKFYGGERRAEEVGFDFIIAFLYIFCWLNMKESRSRYRALFYYLVVYAENVTFVGLWYWKIILEVGSFYAELVLLWVMFGFLGGIGFMVMYYLLCHPKDIPLYVPPCSAEAKRQGSSLHVDIQDGLDQEEQATKTPCIEDIRQMGNATVPGHKRHVLSLGFAYRWRATEEDNTNVIDASESSM</sequence>
<accession>A0A9J7MI45</accession>
<evidence type="ECO:0000256" key="8">
    <source>
        <dbReference type="SAM" id="MobiDB-lite"/>
    </source>
</evidence>
<organism evidence="9 10">
    <name type="scientific">Branchiostoma floridae</name>
    <name type="common">Florida lancelet</name>
    <name type="synonym">Amphioxus</name>
    <dbReference type="NCBI Taxonomy" id="7739"/>
    <lineage>
        <taxon>Eukaryota</taxon>
        <taxon>Metazoa</taxon>
        <taxon>Chordata</taxon>
        <taxon>Cephalochordata</taxon>
        <taxon>Leptocardii</taxon>
        <taxon>Amphioxiformes</taxon>
        <taxon>Branchiostomatidae</taxon>
        <taxon>Branchiostoma</taxon>
    </lineage>
</organism>
<feature type="transmembrane region" description="Helical" evidence="7">
    <location>
        <begin position="246"/>
        <end position="266"/>
    </location>
</feature>
<evidence type="ECO:0000256" key="3">
    <source>
        <dbReference type="ARBA" id="ARBA00022475"/>
    </source>
</evidence>
<reference evidence="9" key="1">
    <citation type="journal article" date="2020" name="Nat. Ecol. Evol.">
        <title>Deeply conserved synteny resolves early events in vertebrate evolution.</title>
        <authorList>
            <person name="Simakov O."/>
            <person name="Marletaz F."/>
            <person name="Yue J.X."/>
            <person name="O'Connell B."/>
            <person name="Jenkins J."/>
            <person name="Brandt A."/>
            <person name="Calef R."/>
            <person name="Tung C.H."/>
            <person name="Huang T.K."/>
            <person name="Schmutz J."/>
            <person name="Satoh N."/>
            <person name="Yu J.K."/>
            <person name="Putnam N.H."/>
            <person name="Green R.E."/>
            <person name="Rokhsar D.S."/>
        </authorList>
    </citation>
    <scope>NUCLEOTIDE SEQUENCE [LARGE SCALE GENOMIC DNA]</scope>
    <source>
        <strain evidence="9">S238N-H82</strain>
    </source>
</reference>
<reference evidence="10" key="2">
    <citation type="submission" date="2025-08" db="UniProtKB">
        <authorList>
            <consortium name="RefSeq"/>
        </authorList>
    </citation>
    <scope>IDENTIFICATION</scope>
    <source>
        <strain evidence="10">S238N-H82</strain>
        <tissue evidence="10">Testes</tissue>
    </source>
</reference>
<keyword evidence="4 7" id="KW-0812">Transmembrane</keyword>
<evidence type="ECO:0000256" key="5">
    <source>
        <dbReference type="ARBA" id="ARBA00022989"/>
    </source>
</evidence>
<evidence type="ECO:0000313" key="10">
    <source>
        <dbReference type="RefSeq" id="XP_035668266.1"/>
    </source>
</evidence>
<dbReference type="OrthoDB" id="6136301at2759"/>
<name>A0A9J7MI45_BRAFL</name>